<protein>
    <submittedName>
        <fullName evidence="5">Hemerythrin</fullName>
    </submittedName>
</protein>
<dbReference type="InterPro" id="IPR012827">
    <property type="entry name" value="Hemerythrin_metal-bd"/>
</dbReference>
<dbReference type="EMBL" id="FRDN01000008">
    <property type="protein sequence ID" value="SHN75467.1"/>
    <property type="molecule type" value="Genomic_DNA"/>
</dbReference>
<dbReference type="STRING" id="1121395.SAMN02745215_02682"/>
<name>A0A1M7TXR2_9FIRM</name>
<dbReference type="PANTHER" id="PTHR37164:SF1">
    <property type="entry name" value="BACTERIOHEMERYTHRIN"/>
    <property type="match status" value="1"/>
</dbReference>
<dbReference type="NCBIfam" id="TIGR02481">
    <property type="entry name" value="hemeryth_dom"/>
    <property type="match status" value="1"/>
</dbReference>
<dbReference type="Pfam" id="PF01814">
    <property type="entry name" value="Hemerythrin"/>
    <property type="match status" value="1"/>
</dbReference>
<keyword evidence="6" id="KW-1185">Reference proteome</keyword>
<keyword evidence="3" id="KW-0408">Iron</keyword>
<proteinExistence type="inferred from homology"/>
<dbReference type="AlphaFoldDB" id="A0A1M7TXR2"/>
<evidence type="ECO:0000256" key="1">
    <source>
        <dbReference type="ARBA" id="ARBA00010587"/>
    </source>
</evidence>
<dbReference type="InterPro" id="IPR050669">
    <property type="entry name" value="Hemerythrin"/>
</dbReference>
<dbReference type="RefSeq" id="WP_072773051.1">
    <property type="nucleotide sequence ID" value="NZ_FRDN01000008.1"/>
</dbReference>
<dbReference type="InterPro" id="IPR035938">
    <property type="entry name" value="Hemerythrin-like_sf"/>
</dbReference>
<dbReference type="Gene3D" id="1.20.120.50">
    <property type="entry name" value="Hemerythrin-like"/>
    <property type="match status" value="1"/>
</dbReference>
<feature type="domain" description="Hemerythrin-like" evidence="4">
    <location>
        <begin position="13"/>
        <end position="130"/>
    </location>
</feature>
<accession>A0A1M7TXR2</accession>
<gene>
    <name evidence="5" type="ORF">SAMN02745215_02682</name>
</gene>
<dbReference type="NCBIfam" id="NF033749">
    <property type="entry name" value="bact_hemeryth"/>
    <property type="match status" value="1"/>
</dbReference>
<reference evidence="6" key="1">
    <citation type="submission" date="2016-12" db="EMBL/GenBank/DDBJ databases">
        <authorList>
            <person name="Varghese N."/>
            <person name="Submissions S."/>
        </authorList>
    </citation>
    <scope>NUCLEOTIDE SEQUENCE [LARGE SCALE GENOMIC DNA]</scope>
    <source>
        <strain evidence="6">DSM 11544</strain>
    </source>
</reference>
<evidence type="ECO:0000313" key="6">
    <source>
        <dbReference type="Proteomes" id="UP000184010"/>
    </source>
</evidence>
<evidence type="ECO:0000256" key="2">
    <source>
        <dbReference type="ARBA" id="ARBA00022723"/>
    </source>
</evidence>
<comment type="similarity">
    <text evidence="1">Belongs to the hemerythrin family.</text>
</comment>
<evidence type="ECO:0000259" key="4">
    <source>
        <dbReference type="Pfam" id="PF01814"/>
    </source>
</evidence>
<dbReference type="Proteomes" id="UP000184010">
    <property type="component" value="Unassembled WGS sequence"/>
</dbReference>
<sequence length="139" mass="16444">MIWKEKYKVGDPLIDSQHEELFSRVGSFVETLRSDKPWEQKVEKVNETLEFMKDYVVTHFADEEAYQLEIGYPHFEEHQMIHKNMVAYVVVVSREYAKEGFKEELMQQFGGKLLAWLINHVVADDQKIAEYARSKEGKQ</sequence>
<dbReference type="GO" id="GO:0046872">
    <property type="term" value="F:metal ion binding"/>
    <property type="evidence" value="ECO:0007669"/>
    <property type="project" value="UniProtKB-KW"/>
</dbReference>
<dbReference type="PANTHER" id="PTHR37164">
    <property type="entry name" value="BACTERIOHEMERYTHRIN"/>
    <property type="match status" value="1"/>
</dbReference>
<dbReference type="CDD" id="cd12107">
    <property type="entry name" value="Hemerythrin"/>
    <property type="match status" value="1"/>
</dbReference>
<dbReference type="InterPro" id="IPR012312">
    <property type="entry name" value="Hemerythrin-like"/>
</dbReference>
<dbReference type="SUPFAM" id="SSF47188">
    <property type="entry name" value="Hemerythrin-like"/>
    <property type="match status" value="1"/>
</dbReference>
<keyword evidence="2" id="KW-0479">Metal-binding</keyword>
<organism evidence="5 6">
    <name type="scientific">Desulfitobacterium chlororespirans DSM 11544</name>
    <dbReference type="NCBI Taxonomy" id="1121395"/>
    <lineage>
        <taxon>Bacteria</taxon>
        <taxon>Bacillati</taxon>
        <taxon>Bacillota</taxon>
        <taxon>Clostridia</taxon>
        <taxon>Eubacteriales</taxon>
        <taxon>Desulfitobacteriaceae</taxon>
        <taxon>Desulfitobacterium</taxon>
    </lineage>
</organism>
<evidence type="ECO:0000256" key="3">
    <source>
        <dbReference type="ARBA" id="ARBA00023004"/>
    </source>
</evidence>
<evidence type="ECO:0000313" key="5">
    <source>
        <dbReference type="EMBL" id="SHN75467.1"/>
    </source>
</evidence>